<accession>A0A0A9EAV7</accession>
<dbReference type="EMBL" id="GBRH01200719">
    <property type="protein sequence ID" value="JAD97176.1"/>
    <property type="molecule type" value="Transcribed_RNA"/>
</dbReference>
<dbReference type="AlphaFoldDB" id="A0A0A9EAV7"/>
<reference evidence="1" key="2">
    <citation type="journal article" date="2015" name="Data Brief">
        <title>Shoot transcriptome of the giant reed, Arundo donax.</title>
        <authorList>
            <person name="Barrero R.A."/>
            <person name="Guerrero F.D."/>
            <person name="Moolhuijzen P."/>
            <person name="Goolsby J.A."/>
            <person name="Tidwell J."/>
            <person name="Bellgard S.E."/>
            <person name="Bellgard M.I."/>
        </authorList>
    </citation>
    <scope>NUCLEOTIDE SEQUENCE</scope>
    <source>
        <tissue evidence="1">Shoot tissue taken approximately 20 cm above the soil surface</tissue>
    </source>
</reference>
<reference evidence="1" key="1">
    <citation type="submission" date="2014-09" db="EMBL/GenBank/DDBJ databases">
        <authorList>
            <person name="Magalhaes I.L.F."/>
            <person name="Oliveira U."/>
            <person name="Santos F.R."/>
            <person name="Vidigal T.H.D.A."/>
            <person name="Brescovit A.D."/>
            <person name="Santos A.J."/>
        </authorList>
    </citation>
    <scope>NUCLEOTIDE SEQUENCE</scope>
    <source>
        <tissue evidence="1">Shoot tissue taken approximately 20 cm above the soil surface</tissue>
    </source>
</reference>
<name>A0A0A9EAV7_ARUDO</name>
<organism evidence="1">
    <name type="scientific">Arundo donax</name>
    <name type="common">Giant reed</name>
    <name type="synonym">Donax arundinaceus</name>
    <dbReference type="NCBI Taxonomy" id="35708"/>
    <lineage>
        <taxon>Eukaryota</taxon>
        <taxon>Viridiplantae</taxon>
        <taxon>Streptophyta</taxon>
        <taxon>Embryophyta</taxon>
        <taxon>Tracheophyta</taxon>
        <taxon>Spermatophyta</taxon>
        <taxon>Magnoliopsida</taxon>
        <taxon>Liliopsida</taxon>
        <taxon>Poales</taxon>
        <taxon>Poaceae</taxon>
        <taxon>PACMAD clade</taxon>
        <taxon>Arundinoideae</taxon>
        <taxon>Arundineae</taxon>
        <taxon>Arundo</taxon>
    </lineage>
</organism>
<evidence type="ECO:0000313" key="1">
    <source>
        <dbReference type="EMBL" id="JAD97176.1"/>
    </source>
</evidence>
<sequence length="63" mass="7198">MHVSLKHHLKPLCSPIMKPSFRTNIYQPIKRPSIQCAIRIGNHFTKQQLSHLPVLLPCNGLKS</sequence>
<proteinExistence type="predicted"/>
<protein>
    <submittedName>
        <fullName evidence="1">Uncharacterized protein</fullName>
    </submittedName>
</protein>